<gene>
    <name evidence="2" type="ORF">PMAYCL1PPCAC_25674</name>
</gene>
<feature type="non-terminal residue" evidence="2">
    <location>
        <position position="85"/>
    </location>
</feature>
<dbReference type="AlphaFoldDB" id="A0AAN5D4I1"/>
<evidence type="ECO:0000256" key="1">
    <source>
        <dbReference type="SAM" id="MobiDB-lite"/>
    </source>
</evidence>
<reference evidence="3" key="1">
    <citation type="submission" date="2022-10" db="EMBL/GenBank/DDBJ databases">
        <title>Genome assembly of Pristionchus species.</title>
        <authorList>
            <person name="Yoshida K."/>
            <person name="Sommer R.J."/>
        </authorList>
    </citation>
    <scope>NUCLEOTIDE SEQUENCE [LARGE SCALE GENOMIC DNA]</scope>
    <source>
        <strain evidence="3">RS5460</strain>
    </source>
</reference>
<accession>A0AAN5D4I1</accession>
<evidence type="ECO:0000313" key="2">
    <source>
        <dbReference type="EMBL" id="GMR55479.1"/>
    </source>
</evidence>
<feature type="region of interest" description="Disordered" evidence="1">
    <location>
        <begin position="1"/>
        <end position="85"/>
    </location>
</feature>
<dbReference type="Proteomes" id="UP001328107">
    <property type="component" value="Unassembled WGS sequence"/>
</dbReference>
<name>A0AAN5D4I1_9BILA</name>
<dbReference type="EMBL" id="BTRK01000005">
    <property type="protein sequence ID" value="GMR55479.1"/>
    <property type="molecule type" value="Genomic_DNA"/>
</dbReference>
<keyword evidence="3" id="KW-1185">Reference proteome</keyword>
<proteinExistence type="predicted"/>
<feature type="non-terminal residue" evidence="2">
    <location>
        <position position="1"/>
    </location>
</feature>
<feature type="compositionally biased region" description="Basic and acidic residues" evidence="1">
    <location>
        <begin position="17"/>
        <end position="30"/>
    </location>
</feature>
<protein>
    <submittedName>
        <fullName evidence="2">Uncharacterized protein</fullName>
    </submittedName>
</protein>
<organism evidence="2 3">
    <name type="scientific">Pristionchus mayeri</name>
    <dbReference type="NCBI Taxonomy" id="1317129"/>
    <lineage>
        <taxon>Eukaryota</taxon>
        <taxon>Metazoa</taxon>
        <taxon>Ecdysozoa</taxon>
        <taxon>Nematoda</taxon>
        <taxon>Chromadorea</taxon>
        <taxon>Rhabditida</taxon>
        <taxon>Rhabditina</taxon>
        <taxon>Diplogasteromorpha</taxon>
        <taxon>Diplogasteroidea</taxon>
        <taxon>Neodiplogasteridae</taxon>
        <taxon>Pristionchus</taxon>
    </lineage>
</organism>
<comment type="caution">
    <text evidence="2">The sequence shown here is derived from an EMBL/GenBank/DDBJ whole genome shotgun (WGS) entry which is preliminary data.</text>
</comment>
<sequence>IAPTPRRGRSSVANAARDPHMPMGEGKKDGVLSMMAMRDDEEKQQPKRGRGRAPKQSAGSIVHVEPKKEPIDDEQVTVVSPKKKR</sequence>
<evidence type="ECO:0000313" key="3">
    <source>
        <dbReference type="Proteomes" id="UP001328107"/>
    </source>
</evidence>